<gene>
    <name evidence="1" type="ORF">LC1Nh_0546</name>
</gene>
<organism evidence="1 2">
    <name type="scientific">Candidatus Nanohalobium constans</name>
    <dbReference type="NCBI Taxonomy" id="2565781"/>
    <lineage>
        <taxon>Archaea</taxon>
        <taxon>Candidatus Nanohalarchaeota</taxon>
        <taxon>Candidatus Nanohalobia</taxon>
        <taxon>Candidatus Nanohalobiales</taxon>
        <taxon>Candidatus Nanohalobiaceae</taxon>
        <taxon>Candidatus Nanohalobium</taxon>
    </lineage>
</organism>
<protein>
    <recommendedName>
        <fullName evidence="3">DUF4157 domain-containing protein</fullName>
    </recommendedName>
</protein>
<dbReference type="GeneID" id="42364931"/>
<accession>A0A5Q0UFW7</accession>
<dbReference type="Proteomes" id="UP000377803">
    <property type="component" value="Chromosome"/>
</dbReference>
<dbReference type="EMBL" id="CP040089">
    <property type="protein sequence ID" value="QGA80444.1"/>
    <property type="molecule type" value="Genomic_DNA"/>
</dbReference>
<reference evidence="2" key="1">
    <citation type="submission" date="2019-05" db="EMBL/GenBank/DDBJ databases">
        <title>Candidatus Nanohalobium constans, a novel model system to study the DPANN nano-sized archaea: genomic and physiological characterization of a nanoarchaeon co-cultured with its chitinotrophic host.</title>
        <authorList>
            <person name="La Cono V."/>
            <person name="Arcadi E."/>
            <person name="Crisafi F."/>
            <person name="Denaro R."/>
            <person name="La Spada G."/>
            <person name="Messina E."/>
            <person name="Smedile F."/>
            <person name="Toshchakov S.V."/>
            <person name="Shevchenko M.A."/>
            <person name="Golyshin P.N."/>
            <person name="Golyshina O.V."/>
            <person name="Ferrer M."/>
            <person name="Rohde M."/>
            <person name="Mushegian A."/>
            <person name="Sorokin D.Y."/>
            <person name="Giuliano L."/>
            <person name="Yakimov M.M."/>
        </authorList>
    </citation>
    <scope>NUCLEOTIDE SEQUENCE [LARGE SCALE GENOMIC DNA]</scope>
    <source>
        <strain evidence="2">LC1Nh</strain>
    </source>
</reference>
<dbReference type="AlphaFoldDB" id="A0A5Q0UFW7"/>
<evidence type="ECO:0008006" key="3">
    <source>
        <dbReference type="Google" id="ProtNLM"/>
    </source>
</evidence>
<evidence type="ECO:0000313" key="2">
    <source>
        <dbReference type="Proteomes" id="UP000377803"/>
    </source>
</evidence>
<proteinExistence type="predicted"/>
<evidence type="ECO:0000313" key="1">
    <source>
        <dbReference type="EMBL" id="QGA80444.1"/>
    </source>
</evidence>
<dbReference type="RefSeq" id="WP_153550184.1">
    <property type="nucleotide sequence ID" value="NZ_CP040089.1"/>
</dbReference>
<name>A0A5Q0UFW7_9ARCH</name>
<keyword evidence="2" id="KW-1185">Reference proteome</keyword>
<sequence length="241" mass="27979">MKVQTQDPREEELRERVREVAEKYGLEIENELDDVGVKYLGTYVNAQTSLEGPKLRIDFDSHNFFKQSEKRQRRIILHELIHVKQFNNSLSDWAENEFDVSDEVAEKLDGTIWEDVRSVEGETELLLSSFFPEQDSSYPYAQSSKEREFDGIDLDSEFDSNTEDELDDIIDEYKLKEDSWDEDGLYIEEGEFKGVEYSVAVIGSYESPEEKVDEYLTRVQEPDYGIQEDSSDYSPGALGMI</sequence>
<dbReference type="KEGG" id="ncon:LC1Nh_0546"/>